<proteinExistence type="predicted"/>
<reference evidence="1" key="1">
    <citation type="journal article" date="2023" name="Science">
        <title>Genome structures resolve the early diversification of teleost fishes.</title>
        <authorList>
            <person name="Parey E."/>
            <person name="Louis A."/>
            <person name="Montfort J."/>
            <person name="Bouchez O."/>
            <person name="Roques C."/>
            <person name="Iampietro C."/>
            <person name="Lluch J."/>
            <person name="Castinel A."/>
            <person name="Donnadieu C."/>
            <person name="Desvignes T."/>
            <person name="Floi Bucao C."/>
            <person name="Jouanno E."/>
            <person name="Wen M."/>
            <person name="Mejri S."/>
            <person name="Dirks R."/>
            <person name="Jansen H."/>
            <person name="Henkel C."/>
            <person name="Chen W.J."/>
            <person name="Zahm M."/>
            <person name="Cabau C."/>
            <person name="Klopp C."/>
            <person name="Thompson A.W."/>
            <person name="Robinson-Rechavi M."/>
            <person name="Braasch I."/>
            <person name="Lecointre G."/>
            <person name="Bobe J."/>
            <person name="Postlethwait J.H."/>
            <person name="Berthelot C."/>
            <person name="Roest Crollius H."/>
            <person name="Guiguen Y."/>
        </authorList>
    </citation>
    <scope>NUCLEOTIDE SEQUENCE</scope>
    <source>
        <strain evidence="1">WJC10195</strain>
    </source>
</reference>
<gene>
    <name evidence="1" type="ORF">SKAU_G00198680</name>
</gene>
<comment type="caution">
    <text evidence="1">The sequence shown here is derived from an EMBL/GenBank/DDBJ whole genome shotgun (WGS) entry which is preliminary data.</text>
</comment>
<accession>A0A9Q1FF46</accession>
<evidence type="ECO:0000313" key="2">
    <source>
        <dbReference type="Proteomes" id="UP001152622"/>
    </source>
</evidence>
<name>A0A9Q1FF46_SYNKA</name>
<keyword evidence="2" id="KW-1185">Reference proteome</keyword>
<organism evidence="1 2">
    <name type="scientific">Synaphobranchus kaupii</name>
    <name type="common">Kaup's arrowtooth eel</name>
    <dbReference type="NCBI Taxonomy" id="118154"/>
    <lineage>
        <taxon>Eukaryota</taxon>
        <taxon>Metazoa</taxon>
        <taxon>Chordata</taxon>
        <taxon>Craniata</taxon>
        <taxon>Vertebrata</taxon>
        <taxon>Euteleostomi</taxon>
        <taxon>Actinopterygii</taxon>
        <taxon>Neopterygii</taxon>
        <taxon>Teleostei</taxon>
        <taxon>Anguilliformes</taxon>
        <taxon>Synaphobranchidae</taxon>
        <taxon>Synaphobranchus</taxon>
    </lineage>
</organism>
<dbReference type="EMBL" id="JAINUF010000006">
    <property type="protein sequence ID" value="KAJ8357074.1"/>
    <property type="molecule type" value="Genomic_DNA"/>
</dbReference>
<protein>
    <submittedName>
        <fullName evidence="1">Uncharacterized protein</fullName>
    </submittedName>
</protein>
<sequence length="281" mass="31838">MRCQSRIRNFRVFLYVVSTCWENDRKPSTSVPRYLNNLDLFLHLPLWPDWRGLAWALLRRTRGLGYDRHLFLMTPGAVDFSGLMPFYNSVLQAWYQTLRLSRGTTCPEGWVLQEPLVHNPMLPMGLLQSINIQTCLHTAGVTKLGDLVCGGGWRSASELARVVGMRSTRLMQQLLEGIHAAIPASLSGTLQRTFHLGPALQTHMRFLVVLQSQGHQDPSTGANISHPHRTPRAPVTHLCDILFLRFSSFSAVVRVTSFPINGLFLRRTETIRDNTDLQQPL</sequence>
<dbReference type="Proteomes" id="UP001152622">
    <property type="component" value="Chromosome 6"/>
</dbReference>
<dbReference type="AlphaFoldDB" id="A0A9Q1FF46"/>
<evidence type="ECO:0000313" key="1">
    <source>
        <dbReference type="EMBL" id="KAJ8357074.1"/>
    </source>
</evidence>